<dbReference type="EMBL" id="ML145105">
    <property type="protein sequence ID" value="TBU60437.1"/>
    <property type="molecule type" value="Genomic_DNA"/>
</dbReference>
<evidence type="ECO:0000313" key="1">
    <source>
        <dbReference type="EMBL" id="TBU60437.1"/>
    </source>
</evidence>
<keyword evidence="2" id="KW-1185">Reference proteome</keyword>
<accession>A0A4Q9PZZ5</accession>
<dbReference type="Proteomes" id="UP000292082">
    <property type="component" value="Unassembled WGS sequence"/>
</dbReference>
<reference evidence="1 2" key="1">
    <citation type="submission" date="2019-01" db="EMBL/GenBank/DDBJ databases">
        <title>Draft genome sequences of three monokaryotic isolates of the white-rot basidiomycete fungus Dichomitus squalens.</title>
        <authorList>
            <consortium name="DOE Joint Genome Institute"/>
            <person name="Lopez S.C."/>
            <person name="Andreopoulos B."/>
            <person name="Pangilinan J."/>
            <person name="Lipzen A."/>
            <person name="Riley R."/>
            <person name="Ahrendt S."/>
            <person name="Ng V."/>
            <person name="Barry K."/>
            <person name="Daum C."/>
            <person name="Grigoriev I.V."/>
            <person name="Hilden K.S."/>
            <person name="Makela M.R."/>
            <person name="de Vries R.P."/>
        </authorList>
    </citation>
    <scope>NUCLEOTIDE SEQUENCE [LARGE SCALE GENOMIC DNA]</scope>
    <source>
        <strain evidence="1 2">CBS 464.89</strain>
    </source>
</reference>
<evidence type="ECO:0000313" key="2">
    <source>
        <dbReference type="Proteomes" id="UP000292082"/>
    </source>
</evidence>
<sequence>MHVAMRNETICSAFDGPGVGYPRSAAGLAYAVPNRHTGGDSRLDGVQLVQGESISLAHSCLLPTSLPYSERPHHWRLYLHLMAQMPLQLLLMTSPCESTGGVACASQYMLAFQVYSIPSDRAWSAATAFRGLNSASRSVSSNVSPIERMWPRRRHCFSAHRPLPCPHFPVLVLGGRNKR</sequence>
<organism evidence="1 2">
    <name type="scientific">Dichomitus squalens</name>
    <dbReference type="NCBI Taxonomy" id="114155"/>
    <lineage>
        <taxon>Eukaryota</taxon>
        <taxon>Fungi</taxon>
        <taxon>Dikarya</taxon>
        <taxon>Basidiomycota</taxon>
        <taxon>Agaricomycotina</taxon>
        <taxon>Agaricomycetes</taxon>
        <taxon>Polyporales</taxon>
        <taxon>Polyporaceae</taxon>
        <taxon>Dichomitus</taxon>
    </lineage>
</organism>
<name>A0A4Q9PZZ5_9APHY</name>
<gene>
    <name evidence="1" type="ORF">BD310DRAFT_922965</name>
</gene>
<proteinExistence type="predicted"/>
<protein>
    <submittedName>
        <fullName evidence="1">Uncharacterized protein</fullName>
    </submittedName>
</protein>
<dbReference type="AlphaFoldDB" id="A0A4Q9PZZ5"/>